<gene>
    <name evidence="3" type="ORF">LJD61_00850</name>
</gene>
<name>A0ABT1NA19_9FIRM</name>
<comment type="similarity">
    <text evidence="1">Belongs to the NAD(P)-dependent epimerase/dehydratase family.</text>
</comment>
<dbReference type="PANTHER" id="PTHR43000">
    <property type="entry name" value="DTDP-D-GLUCOSE 4,6-DEHYDRATASE-RELATED"/>
    <property type="match status" value="1"/>
</dbReference>
<reference evidence="3 4" key="1">
    <citation type="submission" date="2021-10" db="EMBL/GenBank/DDBJ databases">
        <title>Lutispora strain m25 sp. nov., a thermophilic, non-spore-forming bacterium isolated from a lab-scale methanogenic bioreactor digesting anaerobic sludge.</title>
        <authorList>
            <person name="El Houari A."/>
            <person name="Mcdonald J."/>
        </authorList>
    </citation>
    <scope>NUCLEOTIDE SEQUENCE [LARGE SCALE GENOMIC DNA]</scope>
    <source>
        <strain evidence="4">m25</strain>
    </source>
</reference>
<sequence length="332" mass="37408">MGYVYYLEEFYLTRYFDGKRVLITGANGFLGSHIAGRMISQNADLSVIVRESSDLWRIEEHLKNIRIFNADIRDFTCLYECVKKIKPDVIFHMAAYGVDSRQKDAFNAINSNLLGTVNILISAGKAGCPRFINTGTSMQYGNKEGKVDEDSSYTPSNIYGSTKAAATIVAHQLAADLGIDIATIIPFGVFGEKEGSHKFFPQVILSALSNGEINLTSCEQYRDYCYVENIIDGFLIAAQAQQIKSEIFNIGNGFTQPLKYYVDLIIKEVNGAAKINYGVLEQRKNDLWNPLPNVEKINSILGWKPKISIEDGIKSTVSWYKENYRYYEKRGR</sequence>
<dbReference type="PROSITE" id="PS00061">
    <property type="entry name" value="ADH_SHORT"/>
    <property type="match status" value="1"/>
</dbReference>
<dbReference type="RefSeq" id="WP_255225605.1">
    <property type="nucleotide sequence ID" value="NZ_JAJEKE010000001.1"/>
</dbReference>
<evidence type="ECO:0000256" key="1">
    <source>
        <dbReference type="ARBA" id="ARBA00007637"/>
    </source>
</evidence>
<evidence type="ECO:0000259" key="2">
    <source>
        <dbReference type="Pfam" id="PF01370"/>
    </source>
</evidence>
<dbReference type="EMBL" id="JAJEKE010000001">
    <property type="protein sequence ID" value="MCQ1528100.1"/>
    <property type="molecule type" value="Genomic_DNA"/>
</dbReference>
<protein>
    <submittedName>
        <fullName evidence="3">NAD-dependent epimerase/dehydratase family protein</fullName>
    </submittedName>
</protein>
<dbReference type="Proteomes" id="UP001651880">
    <property type="component" value="Unassembled WGS sequence"/>
</dbReference>
<dbReference type="Pfam" id="PF01370">
    <property type="entry name" value="Epimerase"/>
    <property type="match status" value="1"/>
</dbReference>
<accession>A0ABT1NA19</accession>
<organism evidence="3 4">
    <name type="scientific">Lutispora saccharofermentans</name>
    <dbReference type="NCBI Taxonomy" id="3024236"/>
    <lineage>
        <taxon>Bacteria</taxon>
        <taxon>Bacillati</taxon>
        <taxon>Bacillota</taxon>
        <taxon>Clostridia</taxon>
        <taxon>Lutisporales</taxon>
        <taxon>Lutisporaceae</taxon>
        <taxon>Lutispora</taxon>
    </lineage>
</organism>
<dbReference type="Gene3D" id="3.40.50.720">
    <property type="entry name" value="NAD(P)-binding Rossmann-like Domain"/>
    <property type="match status" value="1"/>
</dbReference>
<proteinExistence type="inferred from homology"/>
<dbReference type="InterPro" id="IPR020904">
    <property type="entry name" value="Sc_DH/Rdtase_CS"/>
</dbReference>
<dbReference type="InterPro" id="IPR036291">
    <property type="entry name" value="NAD(P)-bd_dom_sf"/>
</dbReference>
<keyword evidence="4" id="KW-1185">Reference proteome</keyword>
<evidence type="ECO:0000313" key="3">
    <source>
        <dbReference type="EMBL" id="MCQ1528100.1"/>
    </source>
</evidence>
<feature type="domain" description="NAD-dependent epimerase/dehydratase" evidence="2">
    <location>
        <begin position="21"/>
        <end position="251"/>
    </location>
</feature>
<comment type="caution">
    <text evidence="3">The sequence shown here is derived from an EMBL/GenBank/DDBJ whole genome shotgun (WGS) entry which is preliminary data.</text>
</comment>
<dbReference type="InterPro" id="IPR001509">
    <property type="entry name" value="Epimerase_deHydtase"/>
</dbReference>
<evidence type="ECO:0000313" key="4">
    <source>
        <dbReference type="Proteomes" id="UP001651880"/>
    </source>
</evidence>
<dbReference type="SUPFAM" id="SSF51735">
    <property type="entry name" value="NAD(P)-binding Rossmann-fold domains"/>
    <property type="match status" value="1"/>
</dbReference>